<dbReference type="RefSeq" id="WP_213167720.1">
    <property type="nucleotide sequence ID" value="NZ_CP058559.1"/>
</dbReference>
<feature type="transmembrane region" description="Helical" evidence="9">
    <location>
        <begin position="288"/>
        <end position="312"/>
    </location>
</feature>
<keyword evidence="5 9" id="KW-0812">Transmembrane</keyword>
<sequence length="444" mass="48325">MEENRFLDKFSMVAAKFGNQVHLRSLRDGFAILMPMFILAGIAVLINSVVFPWFWEGDTLWTAQYWGRMVTNGTLNISSILLAPMVAYFLSKNKGFKNPIASAALAISVLAVMMPFTTSLTPIGASDAVEVIGIMRFADLGTQGMFAGIIIGLLSTELFIKLSSFKKFEINLGDDVPPAVGQSFNVLIPVMLVVSIFAAFSLFLLVAFETNLLALVAKFVQEPLRAVNTSIWGAVLIYSVGNFLFTLGIHQTIINGVLLMPIALVNMNENMLAFQNGIEIPNIITSVFIPTFGMIGGTGSTISLIIATIIFSKQRSSKSVAKLGTAPGIFNINEPIIFGYPIVFNLPMMIPFVLLPSLGIIFAYFATALGFMNHTVVLIPWTTPPLLSGFLATGGDWRAVVVQLIIIVGGVFLYLPFMKISERTAQKMMTMDNGTNESMAVTQI</sequence>
<feature type="transmembrane region" description="Helical" evidence="9">
    <location>
        <begin position="226"/>
        <end position="245"/>
    </location>
</feature>
<feature type="transmembrane region" description="Helical" evidence="9">
    <location>
        <begin position="352"/>
        <end position="377"/>
    </location>
</feature>
<dbReference type="EMBL" id="CP058559">
    <property type="protein sequence ID" value="QNO14057.1"/>
    <property type="molecule type" value="Genomic_DNA"/>
</dbReference>
<feature type="transmembrane region" description="Helical" evidence="9">
    <location>
        <begin position="75"/>
        <end position="91"/>
    </location>
</feature>
<proteinExistence type="predicted"/>
<evidence type="ECO:0000256" key="3">
    <source>
        <dbReference type="ARBA" id="ARBA00022475"/>
    </source>
</evidence>
<evidence type="ECO:0000256" key="8">
    <source>
        <dbReference type="PIRNR" id="PIRNR006351"/>
    </source>
</evidence>
<evidence type="ECO:0000256" key="9">
    <source>
        <dbReference type="SAM" id="Phobius"/>
    </source>
</evidence>
<reference evidence="11 12" key="1">
    <citation type="submission" date="2020-07" db="EMBL/GenBank/DDBJ databases">
        <title>Alkalicella. sp. LB2 genome.</title>
        <authorList>
            <person name="Postec A."/>
            <person name="Quemeneur M."/>
        </authorList>
    </citation>
    <scope>NUCLEOTIDE SEQUENCE [LARGE SCALE GENOMIC DNA]</scope>
    <source>
        <strain evidence="11 12">LB2</strain>
    </source>
</reference>
<evidence type="ECO:0000313" key="12">
    <source>
        <dbReference type="Proteomes" id="UP000516160"/>
    </source>
</evidence>
<evidence type="ECO:0000256" key="5">
    <source>
        <dbReference type="ARBA" id="ARBA00022692"/>
    </source>
</evidence>
<dbReference type="Proteomes" id="UP000516160">
    <property type="component" value="Chromosome"/>
</dbReference>
<evidence type="ECO:0000313" key="11">
    <source>
        <dbReference type="EMBL" id="QNO14057.1"/>
    </source>
</evidence>
<feature type="transmembrane region" description="Helical" evidence="9">
    <location>
        <begin position="252"/>
        <end position="268"/>
    </location>
</feature>
<dbReference type="GO" id="GO:0008982">
    <property type="term" value="F:protein-N(PI)-phosphohistidine-sugar phosphotransferase activity"/>
    <property type="evidence" value="ECO:0007669"/>
    <property type="project" value="UniProtKB-UniRule"/>
</dbReference>
<dbReference type="GO" id="GO:1901264">
    <property type="term" value="P:carbohydrate derivative transport"/>
    <property type="evidence" value="ECO:0007669"/>
    <property type="project" value="TreeGrafter"/>
</dbReference>
<gene>
    <name evidence="11" type="ORF">HYG86_04340</name>
</gene>
<evidence type="ECO:0000256" key="7">
    <source>
        <dbReference type="ARBA" id="ARBA00023136"/>
    </source>
</evidence>
<dbReference type="GO" id="GO:0005886">
    <property type="term" value="C:plasma membrane"/>
    <property type="evidence" value="ECO:0007669"/>
    <property type="project" value="UniProtKB-SubCell"/>
</dbReference>
<comment type="subcellular location">
    <subcellularLocation>
        <location evidence="1">Cell membrane</location>
        <topology evidence="1">Multi-pass membrane protein</topology>
    </subcellularLocation>
</comment>
<dbReference type="InterPro" id="IPR051088">
    <property type="entry name" value="PTS_Sugar-EIIC/EIIB"/>
</dbReference>
<keyword evidence="4 8" id="KW-0762">Sugar transport</keyword>
<dbReference type="InterPro" id="IPR004501">
    <property type="entry name" value="PTS_EIIC_3"/>
</dbReference>
<dbReference type="PANTHER" id="PTHR33989">
    <property type="match status" value="1"/>
</dbReference>
<accession>A0A7G9W5U5</accession>
<evidence type="ECO:0000256" key="2">
    <source>
        <dbReference type="ARBA" id="ARBA00022448"/>
    </source>
</evidence>
<keyword evidence="12" id="KW-1185">Reference proteome</keyword>
<protein>
    <recommendedName>
        <fullName evidence="8">Permease IIC component</fullName>
    </recommendedName>
</protein>
<dbReference type="InterPro" id="IPR003352">
    <property type="entry name" value="PTS_EIIC"/>
</dbReference>
<dbReference type="InterPro" id="IPR004796">
    <property type="entry name" value="PTS_IIC_cello"/>
</dbReference>
<dbReference type="GO" id="GO:0009401">
    <property type="term" value="P:phosphoenolpyruvate-dependent sugar phosphotransferase system"/>
    <property type="evidence" value="ECO:0007669"/>
    <property type="project" value="InterPro"/>
</dbReference>
<dbReference type="PROSITE" id="PS51105">
    <property type="entry name" value="PTS_EIIC_TYPE_3"/>
    <property type="match status" value="1"/>
</dbReference>
<feature type="transmembrane region" description="Helical" evidence="9">
    <location>
        <begin position="184"/>
        <end position="206"/>
    </location>
</feature>
<keyword evidence="2 8" id="KW-0813">Transport</keyword>
<name>A0A7G9W5U5_ALKCA</name>
<evidence type="ECO:0000256" key="1">
    <source>
        <dbReference type="ARBA" id="ARBA00004651"/>
    </source>
</evidence>
<keyword evidence="6 9" id="KW-1133">Transmembrane helix</keyword>
<feature type="domain" description="PTS EIIC type-3" evidence="10">
    <location>
        <begin position="6"/>
        <end position="417"/>
    </location>
</feature>
<feature type="transmembrane region" description="Helical" evidence="9">
    <location>
        <begin position="30"/>
        <end position="55"/>
    </location>
</feature>
<dbReference type="KEGG" id="acae:HYG86_04340"/>
<feature type="transmembrane region" description="Helical" evidence="9">
    <location>
        <begin position="145"/>
        <end position="163"/>
    </location>
</feature>
<evidence type="ECO:0000259" key="10">
    <source>
        <dbReference type="PROSITE" id="PS51105"/>
    </source>
</evidence>
<dbReference type="PIRSF" id="PIRSF006351">
    <property type="entry name" value="PTS_EIIC-Cellobiose"/>
    <property type="match status" value="1"/>
</dbReference>
<keyword evidence="7 8" id="KW-0472">Membrane</keyword>
<keyword evidence="3 8" id="KW-1003">Cell membrane</keyword>
<evidence type="ECO:0000256" key="6">
    <source>
        <dbReference type="ARBA" id="ARBA00022989"/>
    </source>
</evidence>
<evidence type="ECO:0000256" key="4">
    <source>
        <dbReference type="ARBA" id="ARBA00022597"/>
    </source>
</evidence>
<dbReference type="NCBIfam" id="TIGR00410">
    <property type="entry name" value="lacE"/>
    <property type="match status" value="1"/>
</dbReference>
<dbReference type="Pfam" id="PF02378">
    <property type="entry name" value="PTS_EIIC"/>
    <property type="match status" value="1"/>
</dbReference>
<comment type="function">
    <text evidence="8">The phosphoenolpyruvate-dependent sugar phosphotransferase system (PTS), a major carbohydrate active -transport system, catalyzes the phosphorylation of incoming sugar substrates concomitant with their translocation across the cell membrane.</text>
</comment>
<feature type="transmembrane region" description="Helical" evidence="9">
    <location>
        <begin position="397"/>
        <end position="417"/>
    </location>
</feature>
<organism evidence="11 12">
    <name type="scientific">Alkalicella caledoniensis</name>
    <dbReference type="NCBI Taxonomy" id="2731377"/>
    <lineage>
        <taxon>Bacteria</taxon>
        <taxon>Bacillati</taxon>
        <taxon>Bacillota</taxon>
        <taxon>Clostridia</taxon>
        <taxon>Eubacteriales</taxon>
        <taxon>Proteinivoracaceae</taxon>
        <taxon>Alkalicella</taxon>
    </lineage>
</organism>
<dbReference type="AlphaFoldDB" id="A0A7G9W5U5"/>
<feature type="transmembrane region" description="Helical" evidence="9">
    <location>
        <begin position="103"/>
        <end position="125"/>
    </location>
</feature>
<dbReference type="PANTHER" id="PTHR33989:SF10">
    <property type="entry name" value="PERMEASE IIC COMPONENT"/>
    <property type="match status" value="1"/>
</dbReference>